<gene>
    <name evidence="1" type="ORF">LCGC14_1227080</name>
</gene>
<reference evidence="1" key="1">
    <citation type="journal article" date="2015" name="Nature">
        <title>Complex archaea that bridge the gap between prokaryotes and eukaryotes.</title>
        <authorList>
            <person name="Spang A."/>
            <person name="Saw J.H."/>
            <person name="Jorgensen S.L."/>
            <person name="Zaremba-Niedzwiedzka K."/>
            <person name="Martijn J."/>
            <person name="Lind A.E."/>
            <person name="van Eijk R."/>
            <person name="Schleper C."/>
            <person name="Guy L."/>
            <person name="Ettema T.J."/>
        </authorList>
    </citation>
    <scope>NUCLEOTIDE SEQUENCE</scope>
</reference>
<feature type="non-terminal residue" evidence="1">
    <location>
        <position position="1"/>
    </location>
</feature>
<accession>A0A0F9NRU5</accession>
<proteinExistence type="predicted"/>
<evidence type="ECO:0000313" key="1">
    <source>
        <dbReference type="EMBL" id="KKM91570.1"/>
    </source>
</evidence>
<dbReference type="AlphaFoldDB" id="A0A0F9NRU5"/>
<protein>
    <submittedName>
        <fullName evidence="1">Uncharacterized protein</fullName>
    </submittedName>
</protein>
<organism evidence="1">
    <name type="scientific">marine sediment metagenome</name>
    <dbReference type="NCBI Taxonomy" id="412755"/>
    <lineage>
        <taxon>unclassified sequences</taxon>
        <taxon>metagenomes</taxon>
        <taxon>ecological metagenomes</taxon>
    </lineage>
</organism>
<comment type="caution">
    <text evidence="1">The sequence shown here is derived from an EMBL/GenBank/DDBJ whole genome shotgun (WGS) entry which is preliminary data.</text>
</comment>
<dbReference type="EMBL" id="LAZR01006514">
    <property type="protein sequence ID" value="KKM91570.1"/>
    <property type="molecule type" value="Genomic_DNA"/>
</dbReference>
<name>A0A0F9NRU5_9ZZZZ</name>
<sequence>ANVLHLEVVTPGENVRRGNGLAGVNTRKTECVHGHPFDVTNTYIGPDGKRACRICKRNTWRRWKTRQGRMA</sequence>